<dbReference type="NCBIfam" id="TIGR02532">
    <property type="entry name" value="IV_pilin_GFxxxE"/>
    <property type="match status" value="1"/>
</dbReference>
<dbReference type="NCBIfam" id="TIGR02145">
    <property type="entry name" value="Fib_succ_major"/>
    <property type="match status" value="1"/>
</dbReference>
<dbReference type="PANTHER" id="PTHR30093:SF44">
    <property type="entry name" value="TYPE II SECRETION SYSTEM CORE PROTEIN G"/>
    <property type="match status" value="1"/>
</dbReference>
<organism evidence="8 9">
    <name type="scientific">Candidatus Falkowbacteria bacterium HGW-Falkowbacteria-1</name>
    <dbReference type="NCBI Taxonomy" id="2013768"/>
    <lineage>
        <taxon>Bacteria</taxon>
        <taxon>Candidatus Falkowiibacteriota</taxon>
    </lineage>
</organism>
<keyword evidence="4 6" id="KW-1133">Transmembrane helix</keyword>
<keyword evidence="5 6" id="KW-0472">Membrane</keyword>
<proteinExistence type="predicted"/>
<evidence type="ECO:0000256" key="1">
    <source>
        <dbReference type="ARBA" id="ARBA00004167"/>
    </source>
</evidence>
<dbReference type="Proteomes" id="UP000233517">
    <property type="component" value="Unassembled WGS sequence"/>
</dbReference>
<name>A0A2N2E936_9BACT</name>
<feature type="domain" description="Fibrobacter succinogenes major paralogous" evidence="7">
    <location>
        <begin position="187"/>
        <end position="407"/>
    </location>
</feature>
<evidence type="ECO:0000256" key="3">
    <source>
        <dbReference type="ARBA" id="ARBA00022692"/>
    </source>
</evidence>
<dbReference type="AlphaFoldDB" id="A0A2N2E936"/>
<dbReference type="InterPro" id="IPR000983">
    <property type="entry name" value="Bac_GSPG_pilin"/>
</dbReference>
<evidence type="ECO:0000313" key="9">
    <source>
        <dbReference type="Proteomes" id="UP000233517"/>
    </source>
</evidence>
<dbReference type="SUPFAM" id="SSF54523">
    <property type="entry name" value="Pili subunits"/>
    <property type="match status" value="1"/>
</dbReference>
<gene>
    <name evidence="8" type="ORF">CVU82_04220</name>
</gene>
<accession>A0A2N2E936</accession>
<evidence type="ECO:0000256" key="6">
    <source>
        <dbReference type="SAM" id="Phobius"/>
    </source>
</evidence>
<dbReference type="PANTHER" id="PTHR30093">
    <property type="entry name" value="GENERAL SECRETION PATHWAY PROTEIN G"/>
    <property type="match status" value="1"/>
</dbReference>
<dbReference type="Gene3D" id="3.30.700.10">
    <property type="entry name" value="Glycoprotein, Type 4 Pilin"/>
    <property type="match status" value="1"/>
</dbReference>
<dbReference type="Pfam" id="PF09603">
    <property type="entry name" value="Fib_succ_major"/>
    <property type="match status" value="1"/>
</dbReference>
<dbReference type="InterPro" id="IPR045584">
    <property type="entry name" value="Pilin-like"/>
</dbReference>
<comment type="subcellular location">
    <subcellularLocation>
        <location evidence="1">Membrane</location>
        <topology evidence="1">Single-pass membrane protein</topology>
    </subcellularLocation>
</comment>
<dbReference type="GO" id="GO:0015628">
    <property type="term" value="P:protein secretion by the type II secretion system"/>
    <property type="evidence" value="ECO:0007669"/>
    <property type="project" value="InterPro"/>
</dbReference>
<dbReference type="PRINTS" id="PR00813">
    <property type="entry name" value="BCTERIALGSPG"/>
</dbReference>
<keyword evidence="3 6" id="KW-0812">Transmembrane</keyword>
<protein>
    <recommendedName>
        <fullName evidence="7">Fibrobacter succinogenes major paralogous domain-containing protein</fullName>
    </recommendedName>
</protein>
<dbReference type="EMBL" id="PHAI01000003">
    <property type="protein sequence ID" value="PKM91225.1"/>
    <property type="molecule type" value="Genomic_DNA"/>
</dbReference>
<dbReference type="GO" id="GO:0016020">
    <property type="term" value="C:membrane"/>
    <property type="evidence" value="ECO:0007669"/>
    <property type="project" value="UniProtKB-SubCell"/>
</dbReference>
<feature type="transmembrane region" description="Helical" evidence="6">
    <location>
        <begin position="21"/>
        <end position="45"/>
    </location>
</feature>
<evidence type="ECO:0000256" key="2">
    <source>
        <dbReference type="ARBA" id="ARBA00022481"/>
    </source>
</evidence>
<dbReference type="Pfam" id="PF07963">
    <property type="entry name" value="N_methyl"/>
    <property type="match status" value="1"/>
</dbReference>
<sequence length="408" mass="44767">MFKIILNKKFISHEKSTALKAFTLIELLVVIAIIGVLATLAVVALQQARQRARDSKRVADMKQVSTALEIFFNENNRYPTIEEWNSGSIISFSTGENFMNIIPTAPTPADGGCSSASNTYFYMPQNSGASYTVDFCIGKQISGMSEGTKQMTPGGIITISEPGGESSSWFCGDNFVDARDGQIYKTVQIGGQCWFAENLNVGVKINTCGAGSCVPGTNCNQSCVNRGSTVNYQEDNEILERYCYNDLESNCDIYGGLYQWEEMTQYIGVEGAQGVCPDGWHIPTNTEWTQLTSYISDLENAQYHCSGNSFWVGKSLASDYLWNGSLSLCAVGNSDFAELRNSTGFTVLPSGGRDDFGRFIGLGTDNNFWFYYEGDPCIEIRYLSFSSPIFGAQCLNGDSGLPVRCLKN</sequence>
<dbReference type="GO" id="GO:0015627">
    <property type="term" value="C:type II protein secretion system complex"/>
    <property type="evidence" value="ECO:0007669"/>
    <property type="project" value="InterPro"/>
</dbReference>
<dbReference type="InterPro" id="IPR012902">
    <property type="entry name" value="N_methyl_site"/>
</dbReference>
<comment type="caution">
    <text evidence="8">The sequence shown here is derived from an EMBL/GenBank/DDBJ whole genome shotgun (WGS) entry which is preliminary data.</text>
</comment>
<keyword evidence="2" id="KW-0488">Methylation</keyword>
<evidence type="ECO:0000313" key="8">
    <source>
        <dbReference type="EMBL" id="PKM91225.1"/>
    </source>
</evidence>
<dbReference type="InterPro" id="IPR011871">
    <property type="entry name" value="Fib_succ_major"/>
</dbReference>
<evidence type="ECO:0000256" key="5">
    <source>
        <dbReference type="ARBA" id="ARBA00023136"/>
    </source>
</evidence>
<evidence type="ECO:0000259" key="7">
    <source>
        <dbReference type="Pfam" id="PF09603"/>
    </source>
</evidence>
<reference evidence="8 9" key="1">
    <citation type="journal article" date="2017" name="ISME J.">
        <title>Potential for microbial H2 and metal transformations associated with novel bacteria and archaea in deep terrestrial subsurface sediments.</title>
        <authorList>
            <person name="Hernsdorf A.W."/>
            <person name="Amano Y."/>
            <person name="Miyakawa K."/>
            <person name="Ise K."/>
            <person name="Suzuki Y."/>
            <person name="Anantharaman K."/>
            <person name="Probst A."/>
            <person name="Burstein D."/>
            <person name="Thomas B.C."/>
            <person name="Banfield J.F."/>
        </authorList>
    </citation>
    <scope>NUCLEOTIDE SEQUENCE [LARGE SCALE GENOMIC DNA]</scope>
    <source>
        <strain evidence="8">HGW-Falkowbacteria-1</strain>
    </source>
</reference>
<evidence type="ECO:0000256" key="4">
    <source>
        <dbReference type="ARBA" id="ARBA00022989"/>
    </source>
</evidence>